<evidence type="ECO:0000256" key="1">
    <source>
        <dbReference type="SAM" id="MobiDB-lite"/>
    </source>
</evidence>
<reference evidence="3 4" key="1">
    <citation type="journal article" date="2019" name="Gigascience">
        <title>Whole-genome sequence of the oriental lung fluke Paragonimus westermani.</title>
        <authorList>
            <person name="Oey H."/>
            <person name="Zakrzewski M."/>
            <person name="Narain K."/>
            <person name="Devi K.R."/>
            <person name="Agatsuma T."/>
            <person name="Nawaratna S."/>
            <person name="Gobert G.N."/>
            <person name="Jones M.K."/>
            <person name="Ragan M.A."/>
            <person name="McManus D.P."/>
            <person name="Krause L."/>
        </authorList>
    </citation>
    <scope>NUCLEOTIDE SEQUENCE [LARGE SCALE GENOMIC DNA]</scope>
    <source>
        <strain evidence="3 4">IND2009</strain>
    </source>
</reference>
<dbReference type="Pfam" id="PF00787">
    <property type="entry name" value="PX"/>
    <property type="match status" value="1"/>
</dbReference>
<feature type="compositionally biased region" description="Polar residues" evidence="1">
    <location>
        <begin position="994"/>
        <end position="1005"/>
    </location>
</feature>
<dbReference type="PANTHER" id="PTHR22775">
    <property type="entry name" value="SORTING NEXIN"/>
    <property type="match status" value="1"/>
</dbReference>
<accession>A0A5J4NL45</accession>
<comment type="caution">
    <text evidence="3">The sequence shown here is derived from an EMBL/GenBank/DDBJ whole genome shotgun (WGS) entry which is preliminary data.</text>
</comment>
<proteinExistence type="predicted"/>
<evidence type="ECO:0000313" key="4">
    <source>
        <dbReference type="Proteomes" id="UP000324629"/>
    </source>
</evidence>
<dbReference type="Proteomes" id="UP000324629">
    <property type="component" value="Unassembled WGS sequence"/>
</dbReference>
<keyword evidence="4" id="KW-1185">Reference proteome</keyword>
<evidence type="ECO:0000259" key="2">
    <source>
        <dbReference type="PROSITE" id="PS50195"/>
    </source>
</evidence>
<dbReference type="PANTHER" id="PTHR22775:SF44">
    <property type="entry name" value="SORTING NEXIN-14"/>
    <property type="match status" value="1"/>
</dbReference>
<dbReference type="Gene3D" id="3.30.1520.10">
    <property type="entry name" value="Phox-like domain"/>
    <property type="match status" value="1"/>
</dbReference>
<feature type="region of interest" description="Disordered" evidence="1">
    <location>
        <begin position="91"/>
        <end position="111"/>
    </location>
</feature>
<dbReference type="InterPro" id="IPR001683">
    <property type="entry name" value="PX_dom"/>
</dbReference>
<dbReference type="SUPFAM" id="SSF64268">
    <property type="entry name" value="PX domain"/>
    <property type="match status" value="1"/>
</dbReference>
<dbReference type="AlphaFoldDB" id="A0A5J4NL45"/>
<gene>
    <name evidence="3" type="ORF">DEA37_0004739</name>
</gene>
<organism evidence="3 4">
    <name type="scientific">Paragonimus westermani</name>
    <dbReference type="NCBI Taxonomy" id="34504"/>
    <lineage>
        <taxon>Eukaryota</taxon>
        <taxon>Metazoa</taxon>
        <taxon>Spiralia</taxon>
        <taxon>Lophotrochozoa</taxon>
        <taxon>Platyhelminthes</taxon>
        <taxon>Trematoda</taxon>
        <taxon>Digenea</taxon>
        <taxon>Plagiorchiida</taxon>
        <taxon>Troglotremata</taxon>
        <taxon>Troglotrematidae</taxon>
        <taxon>Paragonimus</taxon>
    </lineage>
</organism>
<name>A0A5J4NL45_9TREM</name>
<dbReference type="PROSITE" id="PS50195">
    <property type="entry name" value="PX"/>
    <property type="match status" value="1"/>
</dbReference>
<feature type="domain" description="PX" evidence="2">
    <location>
        <begin position="596"/>
        <end position="734"/>
    </location>
</feature>
<evidence type="ECO:0000313" key="3">
    <source>
        <dbReference type="EMBL" id="KAA3676315.1"/>
    </source>
</evidence>
<sequence>MLEVTGQCVDSVLEDTVLRGFGPHLHTCMISRSSELAYLRALVNRLLPHVSLQPGLLMPNNYQAEQCYMPNVFQFRHDFLHHRRKVSHQSQCVGNGLQEEKAPRRSSIGSPLAGSHSHVKLGANRAAYSFLVEILSTCVLLPAMDAVATPASDLRQIVVRWVKLRNYMSTGLCNPPNEFGAFISLLDLPVPKKRRRTGSLLLLLTRCNQQTHFMVLRTFSGFPTARYSWCFIFANSEQSQATVVLNKHPALSVPVLNTYVHTWKQWLAEKSKSTPIRLEQLLQQQEEFYPFMQYMKSVQATVPLTALFLMHDIDRRVCSDPLLPDTCHEIRAQVRHVLALGRGKSVSVSELDEVIDYSATTQLADGRLDTRFVGFSVEFEALLVEFLSKPLEPNSLRWLIRTPIWKDAYHTAYEAVEQRFLPLYVESPEYLSHIFGFTQLGSPVDSSATSSPTSKPHPSSGLFTNPLKTMFAGHTVEGHVLRAADQDSPRPPLPVTAGRPANRGSSVFDWVADLATRDQSAPSTYESVHQLHAELNVPQIDMSDWRVFIPGLSRPEVQPERRLIDQIAPPSGSPLLSLTSSYMARPHDAPFKARITEELNNLQSNTIRTPQLSAQFMFTVRTECVVNGIRQPIARVNRKYSEFYVLEQKLMEFHGDAITQQLPRKQITPRTFEFMEGKRELFEEYLQACSFSPLSNRCVITERQTVVIGTYLLAQPFLRSSELLHRFLTSDTPFNTNLLFELNLSRLVKSVPLKLIKEKGQYLHKFLTAFYVSCSPRPIILEPDEPPRFTEPVITILPSSGVGTLGGLDAMASPDHYTVGKGSRQHTSAKNRTSILPVSGLSQGKWTGALCASTRSIKPTWLDNRLRMKVFWNNAGFPITRRQELYNAPCELRNVHLCGLSHLILFVCDKLTGTEFEYDPTMLMNEGVETAQEPHKISNSPAIEQTPSFHNSAELLKPATDSWDVTSVTWSEAMLNGPMGACTELSYVPPPPLASTSPTNQSTAPGNLESPDRCVEKLQLDASDRTISITMADVTATFYKLYTLVEQHLIVQLRSLLRWSLYILWWYFDVAIDRWLARRIIGFVRSSLTDKNLASIFEQLKIAIFCSDSASTESEKAERKVKAHAALQQLLLNHKLAYVSNPEQIKTQVDRLFLCFQYPKWNKQLSYVLLDQLVTELFPELVQHAAGDKPTNGRIQRAH</sequence>
<feature type="region of interest" description="Disordered" evidence="1">
    <location>
        <begin position="992"/>
        <end position="1011"/>
    </location>
</feature>
<protein>
    <recommendedName>
        <fullName evidence="2">PX domain-containing protein</fullName>
    </recommendedName>
</protein>
<dbReference type="EMBL" id="QNGE01002049">
    <property type="protein sequence ID" value="KAA3676315.1"/>
    <property type="molecule type" value="Genomic_DNA"/>
</dbReference>
<dbReference type="InterPro" id="IPR036871">
    <property type="entry name" value="PX_dom_sf"/>
</dbReference>
<dbReference type="GO" id="GO:0035091">
    <property type="term" value="F:phosphatidylinositol binding"/>
    <property type="evidence" value="ECO:0007669"/>
    <property type="project" value="InterPro"/>
</dbReference>